<comment type="similarity">
    <text evidence="3 12">Belongs to the FAD-dependent oxidoreductase 2 family. NadB subfamily.</text>
</comment>
<evidence type="ECO:0000256" key="3">
    <source>
        <dbReference type="ARBA" id="ARBA00008562"/>
    </source>
</evidence>
<keyword evidence="16" id="KW-1185">Reference proteome</keyword>
<keyword evidence="6 12" id="KW-0285">Flavoprotein</keyword>
<organism evidence="15 16">
    <name type="scientific">Robertmurraya mangrovi</name>
    <dbReference type="NCBI Taxonomy" id="3098077"/>
    <lineage>
        <taxon>Bacteria</taxon>
        <taxon>Bacillati</taxon>
        <taxon>Bacillota</taxon>
        <taxon>Bacilli</taxon>
        <taxon>Bacillales</taxon>
        <taxon>Bacillaceae</taxon>
        <taxon>Robertmurraya</taxon>
    </lineage>
</organism>
<dbReference type="NCBIfam" id="TIGR00551">
    <property type="entry name" value="nadB"/>
    <property type="match status" value="1"/>
</dbReference>
<dbReference type="Proteomes" id="UP001290455">
    <property type="component" value="Unassembled WGS sequence"/>
</dbReference>
<evidence type="ECO:0000256" key="12">
    <source>
        <dbReference type="RuleBase" id="RU362049"/>
    </source>
</evidence>
<dbReference type="Gene3D" id="3.50.50.60">
    <property type="entry name" value="FAD/NAD(P)-binding domain"/>
    <property type="match status" value="1"/>
</dbReference>
<comment type="caution">
    <text evidence="15">The sequence shown here is derived from an EMBL/GenBank/DDBJ whole genome shotgun (WGS) entry which is preliminary data.</text>
</comment>
<sequence>MVRHSNVLIVGSGIAALQFATKLRCDINVIILTKSHVKKGNSYLAQGGVAAAMSNSDSAYKHFKDTLEAGRFHNNPDPVAMMTMEAPNLISEMLEDGCSFDMDPSGNILLGMEGAHSEKRIVHGGGDATGKMIMEYFAQKVKNSNIEVIEDCTVYELMVNQNQCFGVKGKHMDGKKEMYTADHIVLATGGLGQIYSFTSNAETVTGDGIALAYKAGAEVTDMEFVQFHPTLLSVDGKGIGLVSEAVRGEGARLVTSSGKEIMKGVHPLENLAPRHIVSQTIYEYIKIGETVYLDISNIENFESKFPTITASCKQHHIDVIGGKIPVVPGCHFLMGGIKTDLEGRTSIERLYAIGEVACTGIHGANRLASNSLLEGLYFGKKLAEHVNSFSRETAAIPCPQDFSMDITPVPLNLPEREILQTKMMENTGIVRDKKGLTNQFNWLEAYQISHLLDRNLENLSIEEINRVFMTITAWLVTKSALERTESRGGHFREDYPFEDDHKWARKQIVHKRVGSYLQLSNF</sequence>
<protein>
    <recommendedName>
        <fullName evidence="5 11">L-aspartate oxidase</fullName>
        <ecNumber evidence="4 11">1.4.3.16</ecNumber>
    </recommendedName>
</protein>
<evidence type="ECO:0000256" key="8">
    <source>
        <dbReference type="ARBA" id="ARBA00022827"/>
    </source>
</evidence>
<reference evidence="15 16" key="1">
    <citation type="submission" date="2023-11" db="EMBL/GenBank/DDBJ databases">
        <title>Bacillus jintuensis, isolated from a mudflat on the Beibu Gulf coast.</title>
        <authorList>
            <person name="Li M."/>
        </authorList>
    </citation>
    <scope>NUCLEOTIDE SEQUENCE [LARGE SCALE GENOMIC DNA]</scope>
    <source>
        <strain evidence="15 16">31A1R</strain>
        <plasmid evidence="15">unnamed</plasmid>
    </source>
</reference>
<dbReference type="InterPro" id="IPR003953">
    <property type="entry name" value="FAD-dep_OxRdtase_2_FAD-bd"/>
</dbReference>
<dbReference type="Gene3D" id="3.90.700.10">
    <property type="entry name" value="Succinate dehydrogenase/fumarate reductase flavoprotein, catalytic domain"/>
    <property type="match status" value="1"/>
</dbReference>
<evidence type="ECO:0000256" key="7">
    <source>
        <dbReference type="ARBA" id="ARBA00022642"/>
    </source>
</evidence>
<dbReference type="Gene3D" id="1.20.58.100">
    <property type="entry name" value="Fumarate reductase/succinate dehydrogenase flavoprotein-like, C-terminal domain"/>
    <property type="match status" value="1"/>
</dbReference>
<dbReference type="InterPro" id="IPR005288">
    <property type="entry name" value="NadB"/>
</dbReference>
<geneLocation type="plasmid" evidence="15">
    <name>unnamed</name>
</geneLocation>
<feature type="domain" description="FAD-dependent oxidoreductase 2 FAD-binding" evidence="13">
    <location>
        <begin position="7"/>
        <end position="372"/>
    </location>
</feature>
<feature type="domain" description="Fumarate reductase/succinate dehydrogenase flavoprotein-like C-terminal" evidence="14">
    <location>
        <begin position="417"/>
        <end position="510"/>
    </location>
</feature>
<evidence type="ECO:0000259" key="14">
    <source>
        <dbReference type="Pfam" id="PF02910"/>
    </source>
</evidence>
<dbReference type="PANTHER" id="PTHR42716:SF2">
    <property type="entry name" value="L-ASPARTATE OXIDASE, CHLOROPLASTIC"/>
    <property type="match status" value="1"/>
</dbReference>
<gene>
    <name evidence="15" type="primary">nadB</name>
    <name evidence="15" type="ORF">SM124_03610</name>
</gene>
<keyword evidence="7 12" id="KW-0662">Pyridine nucleotide biosynthesis</keyword>
<evidence type="ECO:0000313" key="15">
    <source>
        <dbReference type="EMBL" id="MDZ5470833.1"/>
    </source>
</evidence>
<dbReference type="InterPro" id="IPR036188">
    <property type="entry name" value="FAD/NAD-bd_sf"/>
</dbReference>
<evidence type="ECO:0000259" key="13">
    <source>
        <dbReference type="Pfam" id="PF00890"/>
    </source>
</evidence>
<dbReference type="InterPro" id="IPR027477">
    <property type="entry name" value="Succ_DH/fumarate_Rdtase_cat_sf"/>
</dbReference>
<keyword evidence="15" id="KW-0614">Plasmid</keyword>
<dbReference type="EC" id="1.4.3.16" evidence="4 11"/>
<keyword evidence="8 12" id="KW-0274">FAD</keyword>
<dbReference type="PANTHER" id="PTHR42716">
    <property type="entry name" value="L-ASPARTATE OXIDASE"/>
    <property type="match status" value="1"/>
</dbReference>
<name>A0ABU5IUL2_9BACI</name>
<evidence type="ECO:0000313" key="16">
    <source>
        <dbReference type="Proteomes" id="UP001290455"/>
    </source>
</evidence>
<dbReference type="GO" id="GO:0008734">
    <property type="term" value="F:L-aspartate oxidase activity"/>
    <property type="evidence" value="ECO:0007669"/>
    <property type="project" value="UniProtKB-EC"/>
</dbReference>
<keyword evidence="9 12" id="KW-0560">Oxidoreductase</keyword>
<dbReference type="RefSeq" id="WP_322445374.1">
    <property type="nucleotide sequence ID" value="NZ_JAXOFX010000002.1"/>
</dbReference>
<dbReference type="InterPro" id="IPR037099">
    <property type="entry name" value="Fum_R/Succ_DH_flav-like_C_sf"/>
</dbReference>
<dbReference type="Pfam" id="PF02910">
    <property type="entry name" value="Succ_DH_flav_C"/>
    <property type="match status" value="1"/>
</dbReference>
<dbReference type="EMBL" id="JAXOFX010000002">
    <property type="protein sequence ID" value="MDZ5470833.1"/>
    <property type="molecule type" value="Genomic_DNA"/>
</dbReference>
<dbReference type="InterPro" id="IPR015939">
    <property type="entry name" value="Fum_Rdtase/Succ_DH_flav-like_C"/>
</dbReference>
<dbReference type="SUPFAM" id="SSF51905">
    <property type="entry name" value="FAD/NAD(P)-binding domain"/>
    <property type="match status" value="1"/>
</dbReference>
<accession>A0ABU5IUL2</accession>
<evidence type="ECO:0000256" key="10">
    <source>
        <dbReference type="ARBA" id="ARBA00048305"/>
    </source>
</evidence>
<evidence type="ECO:0000256" key="11">
    <source>
        <dbReference type="NCBIfam" id="TIGR00551"/>
    </source>
</evidence>
<evidence type="ECO:0000256" key="1">
    <source>
        <dbReference type="ARBA" id="ARBA00001974"/>
    </source>
</evidence>
<comment type="catalytic activity">
    <reaction evidence="10">
        <text>L-aspartate + O2 = iminosuccinate + H2O2</text>
        <dbReference type="Rhea" id="RHEA:25876"/>
        <dbReference type="ChEBI" id="CHEBI:15379"/>
        <dbReference type="ChEBI" id="CHEBI:16240"/>
        <dbReference type="ChEBI" id="CHEBI:29991"/>
        <dbReference type="ChEBI" id="CHEBI:77875"/>
        <dbReference type="EC" id="1.4.3.16"/>
    </reaction>
    <physiologicalReaction direction="left-to-right" evidence="10">
        <dbReference type="Rhea" id="RHEA:25877"/>
    </physiologicalReaction>
</comment>
<evidence type="ECO:0000256" key="5">
    <source>
        <dbReference type="ARBA" id="ARBA00021901"/>
    </source>
</evidence>
<dbReference type="Pfam" id="PF00890">
    <property type="entry name" value="FAD_binding_2"/>
    <property type="match status" value="1"/>
</dbReference>
<dbReference type="SUPFAM" id="SSF46977">
    <property type="entry name" value="Succinate dehydrogenase/fumarate reductase flavoprotein C-terminal domain"/>
    <property type="match status" value="1"/>
</dbReference>
<comment type="cofactor">
    <cofactor evidence="1 12">
        <name>FAD</name>
        <dbReference type="ChEBI" id="CHEBI:57692"/>
    </cofactor>
</comment>
<evidence type="ECO:0000256" key="2">
    <source>
        <dbReference type="ARBA" id="ARBA00004950"/>
    </source>
</evidence>
<proteinExistence type="inferred from homology"/>
<comment type="subcellular location">
    <subcellularLocation>
        <location evidence="12">Cytoplasm</location>
    </subcellularLocation>
</comment>
<evidence type="ECO:0000256" key="6">
    <source>
        <dbReference type="ARBA" id="ARBA00022630"/>
    </source>
</evidence>
<evidence type="ECO:0000256" key="9">
    <source>
        <dbReference type="ARBA" id="ARBA00023002"/>
    </source>
</evidence>
<dbReference type="NCBIfam" id="NF005978">
    <property type="entry name" value="PRK08071.1"/>
    <property type="match status" value="1"/>
</dbReference>
<evidence type="ECO:0000256" key="4">
    <source>
        <dbReference type="ARBA" id="ARBA00012173"/>
    </source>
</evidence>
<comment type="pathway">
    <text evidence="2 12">Cofactor biosynthesis; NAD(+) biosynthesis; iminoaspartate from L-aspartate (oxidase route): step 1/1.</text>
</comment>
<comment type="function">
    <text evidence="12">Catalyzes the oxidation of L-aspartate to iminoaspartate.</text>
</comment>
<dbReference type="SUPFAM" id="SSF56425">
    <property type="entry name" value="Succinate dehydrogenase/fumarate reductase flavoprotein, catalytic domain"/>
    <property type="match status" value="1"/>
</dbReference>